<dbReference type="Gene3D" id="3.40.640.10">
    <property type="entry name" value="Type I PLP-dependent aspartate aminotransferase-like (Major domain)"/>
    <property type="match status" value="1"/>
</dbReference>
<keyword evidence="8" id="KW-1185">Reference proteome</keyword>
<evidence type="ECO:0000313" key="7">
    <source>
        <dbReference type="EMBL" id="KJF16439.1"/>
    </source>
</evidence>
<dbReference type="InterPro" id="IPR015422">
    <property type="entry name" value="PyrdxlP-dep_Trfase_small"/>
</dbReference>
<accession>A0A0D8HEZ5</accession>
<dbReference type="PROSITE" id="PS00868">
    <property type="entry name" value="CYS_MET_METAB_PP"/>
    <property type="match status" value="1"/>
</dbReference>
<feature type="region of interest" description="Disordered" evidence="6">
    <location>
        <begin position="1"/>
        <end position="23"/>
    </location>
</feature>
<dbReference type="GO" id="GO:0019346">
    <property type="term" value="P:transsulfuration"/>
    <property type="evidence" value="ECO:0007669"/>
    <property type="project" value="InterPro"/>
</dbReference>
<evidence type="ECO:0000256" key="6">
    <source>
        <dbReference type="SAM" id="MobiDB-lite"/>
    </source>
</evidence>
<name>A0A0D8HEZ5_9ACTN</name>
<dbReference type="InterPro" id="IPR000277">
    <property type="entry name" value="Cys/Met-Metab_PyrdxlP-dep_enz"/>
</dbReference>
<evidence type="ECO:0000256" key="1">
    <source>
        <dbReference type="ARBA" id="ARBA00001933"/>
    </source>
</evidence>
<dbReference type="PANTHER" id="PTHR11808">
    <property type="entry name" value="TRANS-SULFURATION ENZYME FAMILY MEMBER"/>
    <property type="match status" value="1"/>
</dbReference>
<evidence type="ECO:0000256" key="2">
    <source>
        <dbReference type="ARBA" id="ARBA00009077"/>
    </source>
</evidence>
<reference evidence="7 8" key="1">
    <citation type="submission" date="2015-01" db="EMBL/GenBank/DDBJ databases">
        <title>Draft genome of the acidophilic iron oxidizer Acidithrix ferrooxidans strain Py-F3.</title>
        <authorList>
            <person name="Poehlein A."/>
            <person name="Eisen S."/>
            <person name="Schloemann M."/>
            <person name="Johnson B.D."/>
            <person name="Daniel R."/>
            <person name="Muehling M."/>
        </authorList>
    </citation>
    <scope>NUCLEOTIDE SEQUENCE [LARGE SCALE GENOMIC DNA]</scope>
    <source>
        <strain evidence="7 8">Py-F3</strain>
    </source>
</reference>
<dbReference type="Proteomes" id="UP000032360">
    <property type="component" value="Unassembled WGS sequence"/>
</dbReference>
<comment type="similarity">
    <text evidence="2 5">Belongs to the trans-sulfuration enzymes family.</text>
</comment>
<evidence type="ECO:0000256" key="4">
    <source>
        <dbReference type="PIRSR" id="PIRSR001434-2"/>
    </source>
</evidence>
<dbReference type="GO" id="GO:0004123">
    <property type="term" value="F:cystathionine gamma-lyase activity"/>
    <property type="evidence" value="ECO:0007669"/>
    <property type="project" value="TreeGrafter"/>
</dbReference>
<dbReference type="PIRSF" id="PIRSF001434">
    <property type="entry name" value="CGS"/>
    <property type="match status" value="1"/>
</dbReference>
<dbReference type="GO" id="GO:0003962">
    <property type="term" value="F:cystathionine gamma-synthase activity"/>
    <property type="evidence" value="ECO:0007669"/>
    <property type="project" value="UniProtKB-EC"/>
</dbReference>
<evidence type="ECO:0000313" key="8">
    <source>
        <dbReference type="Proteomes" id="UP000032360"/>
    </source>
</evidence>
<dbReference type="OrthoDB" id="9780685at2"/>
<dbReference type="Pfam" id="PF01053">
    <property type="entry name" value="Cys_Met_Meta_PP"/>
    <property type="match status" value="1"/>
</dbReference>
<comment type="cofactor">
    <cofactor evidence="1 5">
        <name>pyridoxal 5'-phosphate</name>
        <dbReference type="ChEBI" id="CHEBI:597326"/>
    </cofactor>
</comment>
<dbReference type="EMBL" id="JXYS01000083">
    <property type="protein sequence ID" value="KJF16439.1"/>
    <property type="molecule type" value="Genomic_DNA"/>
</dbReference>
<feature type="modified residue" description="N6-(pyridoxal phosphate)lysine" evidence="4">
    <location>
        <position position="197"/>
    </location>
</feature>
<organism evidence="7 8">
    <name type="scientific">Acidithrix ferrooxidans</name>
    <dbReference type="NCBI Taxonomy" id="1280514"/>
    <lineage>
        <taxon>Bacteria</taxon>
        <taxon>Bacillati</taxon>
        <taxon>Actinomycetota</taxon>
        <taxon>Acidimicrobiia</taxon>
        <taxon>Acidimicrobiales</taxon>
        <taxon>Acidimicrobiaceae</taxon>
        <taxon>Acidithrix</taxon>
    </lineage>
</organism>
<keyword evidence="7" id="KW-0808">Transferase</keyword>
<dbReference type="EC" id="2.5.1.48" evidence="7"/>
<dbReference type="GO" id="GO:0030170">
    <property type="term" value="F:pyridoxal phosphate binding"/>
    <property type="evidence" value="ECO:0007669"/>
    <property type="project" value="InterPro"/>
</dbReference>
<dbReference type="InterPro" id="IPR015421">
    <property type="entry name" value="PyrdxlP-dep_Trfase_major"/>
</dbReference>
<dbReference type="AlphaFoldDB" id="A0A0D8HEZ5"/>
<sequence>MEQAKNTKSVHLGRPQQYPGSPLNVSPVFSSTYIAGGERIYSRSSQEAVEALEEVVGGLEEGKAVAFASGLAACSGVIDSLSFLFHRPISVLALLGSYTGTINQFEARFRSGQILYKGVDASSTKSFCDAIEASSGVDIVWMETPTNPLMSIYDIEAIASSTHLVGGRLCVDNTFATPISTNPLELGADVVVHSATKYLSGHSDVLGGVVVTKDREWHGSLVTLRTLNGAILGPMEAFLILRGVRTLGLRIERASGNSLSLASFLAAQSQVISVNHPFLGDESSIEIAKRQMRFGGGMFSFDLGPNPYRAELFCESLEIALNSTSLGGVETQVERRARQDGKRVSEGLIRVSVGIESIDDLIGDFRRGLGRAFAF</sequence>
<comment type="caution">
    <text evidence="7">The sequence shown here is derived from an EMBL/GenBank/DDBJ whole genome shotgun (WGS) entry which is preliminary data.</text>
</comment>
<dbReference type="Gene3D" id="3.90.1150.10">
    <property type="entry name" value="Aspartate Aminotransferase, domain 1"/>
    <property type="match status" value="1"/>
</dbReference>
<dbReference type="InterPro" id="IPR054542">
    <property type="entry name" value="Cys_met_metab_PP"/>
</dbReference>
<keyword evidence="3 4" id="KW-0663">Pyridoxal phosphate</keyword>
<evidence type="ECO:0000256" key="5">
    <source>
        <dbReference type="RuleBase" id="RU362118"/>
    </source>
</evidence>
<dbReference type="STRING" id="1280514.AXFE_27210"/>
<dbReference type="RefSeq" id="WP_052606416.1">
    <property type="nucleotide sequence ID" value="NZ_JXYS01000083.1"/>
</dbReference>
<dbReference type="PANTHER" id="PTHR11808:SF15">
    <property type="entry name" value="CYSTATHIONINE GAMMA-LYASE"/>
    <property type="match status" value="1"/>
</dbReference>
<dbReference type="InterPro" id="IPR015424">
    <property type="entry name" value="PyrdxlP-dep_Trfase"/>
</dbReference>
<dbReference type="GO" id="GO:0005737">
    <property type="term" value="C:cytoplasm"/>
    <property type="evidence" value="ECO:0007669"/>
    <property type="project" value="TreeGrafter"/>
</dbReference>
<evidence type="ECO:0000256" key="3">
    <source>
        <dbReference type="ARBA" id="ARBA00022898"/>
    </source>
</evidence>
<protein>
    <submittedName>
        <fullName evidence="7">Cystathionine gamma-synthase</fullName>
        <ecNumber evidence="7">2.5.1.48</ecNumber>
    </submittedName>
</protein>
<dbReference type="SUPFAM" id="SSF53383">
    <property type="entry name" value="PLP-dependent transferases"/>
    <property type="match status" value="1"/>
</dbReference>
<proteinExistence type="inferred from homology"/>
<dbReference type="GO" id="GO:0019343">
    <property type="term" value="P:cysteine biosynthetic process via cystathionine"/>
    <property type="evidence" value="ECO:0007669"/>
    <property type="project" value="TreeGrafter"/>
</dbReference>
<gene>
    <name evidence="7" type="primary">metB</name>
    <name evidence="7" type="ORF">AXFE_27210</name>
</gene>